<dbReference type="EMBL" id="CVQH01015557">
    <property type="protein sequence ID" value="CRK23390.1"/>
    <property type="molecule type" value="Genomic_DNA"/>
</dbReference>
<sequence>MCRDTRLCSYDLSLPTFLIGCIIWNARHPFPKRTRPTYHCLSSLKASSHHDRPDPPIRPRSGDIISNAQQGAKKKKKNFRVPVPALWKTLSLITRLALLPSVQRVKGSEHRHHRLRRILFTRRWSYCTLLARSCYRFFIFGLGMGNWHHHCLP</sequence>
<keyword evidence="3" id="KW-1185">Reference proteome</keyword>
<evidence type="ECO:0000313" key="3">
    <source>
        <dbReference type="Proteomes" id="UP000044602"/>
    </source>
</evidence>
<organism evidence="2 3">
    <name type="scientific">Verticillium longisporum</name>
    <name type="common">Verticillium dahliae var. longisporum</name>
    <dbReference type="NCBI Taxonomy" id="100787"/>
    <lineage>
        <taxon>Eukaryota</taxon>
        <taxon>Fungi</taxon>
        <taxon>Dikarya</taxon>
        <taxon>Ascomycota</taxon>
        <taxon>Pezizomycotina</taxon>
        <taxon>Sordariomycetes</taxon>
        <taxon>Hypocreomycetidae</taxon>
        <taxon>Glomerellales</taxon>
        <taxon>Plectosphaerellaceae</taxon>
        <taxon>Verticillium</taxon>
    </lineage>
</organism>
<dbReference type="AlphaFoldDB" id="A0A0G4LNY2"/>
<protein>
    <submittedName>
        <fullName evidence="2">Uncharacterized protein</fullName>
    </submittedName>
</protein>
<gene>
    <name evidence="2" type="ORF">BN1708_003660</name>
</gene>
<accession>A0A0G4LNY2</accession>
<evidence type="ECO:0000256" key="1">
    <source>
        <dbReference type="SAM" id="MobiDB-lite"/>
    </source>
</evidence>
<dbReference type="Proteomes" id="UP000044602">
    <property type="component" value="Unassembled WGS sequence"/>
</dbReference>
<proteinExistence type="predicted"/>
<evidence type="ECO:0000313" key="2">
    <source>
        <dbReference type="EMBL" id="CRK23390.1"/>
    </source>
</evidence>
<reference evidence="2 3" key="1">
    <citation type="submission" date="2015-05" db="EMBL/GenBank/DDBJ databases">
        <authorList>
            <person name="Wang D.B."/>
            <person name="Wang M."/>
        </authorList>
    </citation>
    <scope>NUCLEOTIDE SEQUENCE [LARGE SCALE GENOMIC DNA]</scope>
    <source>
        <strain evidence="2">VL1</strain>
    </source>
</reference>
<feature type="compositionally biased region" description="Basic and acidic residues" evidence="1">
    <location>
        <begin position="48"/>
        <end position="61"/>
    </location>
</feature>
<feature type="region of interest" description="Disordered" evidence="1">
    <location>
        <begin position="44"/>
        <end position="64"/>
    </location>
</feature>
<name>A0A0G4LNY2_VERLO</name>